<dbReference type="GO" id="GO:0019346">
    <property type="term" value="P:transsulfuration"/>
    <property type="evidence" value="ECO:0007669"/>
    <property type="project" value="InterPro"/>
</dbReference>
<evidence type="ECO:0000256" key="4">
    <source>
        <dbReference type="ARBA" id="ARBA00012085"/>
    </source>
</evidence>
<keyword evidence="10" id="KW-0456">Lyase</keyword>
<accession>A0A1R0GVA1</accession>
<comment type="similarity">
    <text evidence="3 9">Belongs to the trans-sulfuration enzymes family.</text>
</comment>
<evidence type="ECO:0000256" key="5">
    <source>
        <dbReference type="ARBA" id="ARBA00022898"/>
    </source>
</evidence>
<keyword evidence="11" id="KW-1185">Reference proteome</keyword>
<dbReference type="Gene3D" id="3.90.1150.10">
    <property type="entry name" value="Aspartate Aminotransferase, domain 1"/>
    <property type="match status" value="1"/>
</dbReference>
<evidence type="ECO:0000256" key="3">
    <source>
        <dbReference type="ARBA" id="ARBA00009077"/>
    </source>
</evidence>
<evidence type="ECO:0000256" key="1">
    <source>
        <dbReference type="ARBA" id="ARBA00001933"/>
    </source>
</evidence>
<dbReference type="Pfam" id="PF01053">
    <property type="entry name" value="Cys_Met_Meta_PP"/>
    <property type="match status" value="1"/>
</dbReference>
<dbReference type="InterPro" id="IPR015424">
    <property type="entry name" value="PyrdxlP-dep_Trfase"/>
</dbReference>
<dbReference type="Proteomes" id="UP000187455">
    <property type="component" value="Unassembled WGS sequence"/>
</dbReference>
<name>A0A1R0GVA1_9FUNG</name>
<dbReference type="Gene3D" id="3.40.640.10">
    <property type="entry name" value="Type I PLP-dependent aspartate aminotransferase-like (Major domain)"/>
    <property type="match status" value="1"/>
</dbReference>
<evidence type="ECO:0000256" key="6">
    <source>
        <dbReference type="ARBA" id="ARBA00023192"/>
    </source>
</evidence>
<comment type="cofactor">
    <cofactor evidence="1 9">
        <name>pyridoxal 5'-phosphate</name>
        <dbReference type="ChEBI" id="CHEBI:597326"/>
    </cofactor>
</comment>
<keyword evidence="6" id="KW-0198">Cysteine biosynthesis</keyword>
<dbReference type="FunFam" id="3.40.640.10:FF:000009">
    <property type="entry name" value="Cystathionine gamma-synthase homolog"/>
    <property type="match status" value="1"/>
</dbReference>
<protein>
    <recommendedName>
        <fullName evidence="4">cystathionine gamma-lyase</fullName>
        <ecNumber evidence="4">4.4.1.1</ecNumber>
    </recommendedName>
    <alternativeName>
        <fullName evidence="7">Gamma-cystathionase</fullName>
    </alternativeName>
</protein>
<dbReference type="GO" id="GO:0030170">
    <property type="term" value="F:pyridoxal phosphate binding"/>
    <property type="evidence" value="ECO:0007669"/>
    <property type="project" value="InterPro"/>
</dbReference>
<dbReference type="EMBL" id="LSSL01003111">
    <property type="protein sequence ID" value="OLY80807.1"/>
    <property type="molecule type" value="Genomic_DNA"/>
</dbReference>
<dbReference type="PANTHER" id="PTHR11808:SF15">
    <property type="entry name" value="CYSTATHIONINE GAMMA-LYASE"/>
    <property type="match status" value="1"/>
</dbReference>
<evidence type="ECO:0000313" key="10">
    <source>
        <dbReference type="EMBL" id="OLY80807.1"/>
    </source>
</evidence>
<keyword evidence="6" id="KW-0028">Amino-acid biosynthesis</keyword>
<dbReference type="GO" id="GO:0005737">
    <property type="term" value="C:cytoplasm"/>
    <property type="evidence" value="ECO:0007669"/>
    <property type="project" value="TreeGrafter"/>
</dbReference>
<comment type="pathway">
    <text evidence="2">Amino-acid biosynthesis; L-cysteine biosynthesis; L-cysteine from L-homocysteine and L-serine: step 2/2.</text>
</comment>
<evidence type="ECO:0000256" key="9">
    <source>
        <dbReference type="RuleBase" id="RU362118"/>
    </source>
</evidence>
<evidence type="ECO:0000256" key="7">
    <source>
        <dbReference type="ARBA" id="ARBA00029853"/>
    </source>
</evidence>
<dbReference type="FunFam" id="3.90.1150.10:FF:000008">
    <property type="entry name" value="Cystathionine gamma-synthase"/>
    <property type="match status" value="1"/>
</dbReference>
<dbReference type="SUPFAM" id="SSF53383">
    <property type="entry name" value="PLP-dependent transferases"/>
    <property type="match status" value="1"/>
</dbReference>
<gene>
    <name evidence="10" type="ORF">AYI68_g5093</name>
</gene>
<dbReference type="AlphaFoldDB" id="A0A1R0GVA1"/>
<dbReference type="PANTHER" id="PTHR11808">
    <property type="entry name" value="TRANS-SULFURATION ENZYME FAMILY MEMBER"/>
    <property type="match status" value="1"/>
</dbReference>
<dbReference type="PIRSF" id="PIRSF001434">
    <property type="entry name" value="CGS"/>
    <property type="match status" value="1"/>
</dbReference>
<dbReference type="GO" id="GO:0004123">
    <property type="term" value="F:cystathionine gamma-lyase activity"/>
    <property type="evidence" value="ECO:0007669"/>
    <property type="project" value="TreeGrafter"/>
</dbReference>
<dbReference type="CDD" id="cd00614">
    <property type="entry name" value="CGS_like"/>
    <property type="match status" value="1"/>
</dbReference>
<proteinExistence type="inferred from homology"/>
<dbReference type="EC" id="4.4.1.1" evidence="4"/>
<dbReference type="InterPro" id="IPR015421">
    <property type="entry name" value="PyrdxlP-dep_Trfase_major"/>
</dbReference>
<reference evidence="10 11" key="1">
    <citation type="journal article" date="2016" name="Mol. Biol. Evol.">
        <title>Genome-Wide Survey of Gut Fungi (Harpellales) Reveals the First Horizontally Transferred Ubiquitin Gene from a Mosquito Host.</title>
        <authorList>
            <person name="Wang Y."/>
            <person name="White M.M."/>
            <person name="Kvist S."/>
            <person name="Moncalvo J.M."/>
        </authorList>
    </citation>
    <scope>NUCLEOTIDE SEQUENCE [LARGE SCALE GENOMIC DNA]</scope>
    <source>
        <strain evidence="10 11">ALG-7-W6</strain>
    </source>
</reference>
<feature type="modified residue" description="N6-(pyridoxal phosphate)lysine" evidence="8">
    <location>
        <position position="200"/>
    </location>
</feature>
<evidence type="ECO:0000256" key="2">
    <source>
        <dbReference type="ARBA" id="ARBA00005038"/>
    </source>
</evidence>
<organism evidence="10 11">
    <name type="scientific">Smittium mucronatum</name>
    <dbReference type="NCBI Taxonomy" id="133383"/>
    <lineage>
        <taxon>Eukaryota</taxon>
        <taxon>Fungi</taxon>
        <taxon>Fungi incertae sedis</taxon>
        <taxon>Zoopagomycota</taxon>
        <taxon>Kickxellomycotina</taxon>
        <taxon>Harpellomycetes</taxon>
        <taxon>Harpellales</taxon>
        <taxon>Legeriomycetaceae</taxon>
        <taxon>Smittium</taxon>
    </lineage>
</organism>
<dbReference type="InterPro" id="IPR015422">
    <property type="entry name" value="PyrdxlP-dep_Trfase_small"/>
</dbReference>
<comment type="caution">
    <text evidence="10">The sequence shown here is derived from an EMBL/GenBank/DDBJ whole genome shotgun (WGS) entry which is preliminary data.</text>
</comment>
<dbReference type="PROSITE" id="PS00868">
    <property type="entry name" value="CYS_MET_METAB_PP"/>
    <property type="match status" value="1"/>
</dbReference>
<evidence type="ECO:0000313" key="11">
    <source>
        <dbReference type="Proteomes" id="UP000187455"/>
    </source>
</evidence>
<keyword evidence="5 8" id="KW-0663">Pyridoxal phosphate</keyword>
<dbReference type="InterPro" id="IPR054542">
    <property type="entry name" value="Cys_met_metab_PP"/>
</dbReference>
<dbReference type="GO" id="GO:0019343">
    <property type="term" value="P:cysteine biosynthetic process via cystathionine"/>
    <property type="evidence" value="ECO:0007669"/>
    <property type="project" value="TreeGrafter"/>
</dbReference>
<dbReference type="STRING" id="133383.A0A1R0GVA1"/>
<evidence type="ECO:0000256" key="8">
    <source>
        <dbReference type="PIRSR" id="PIRSR001434-2"/>
    </source>
</evidence>
<dbReference type="OrthoDB" id="3512640at2759"/>
<dbReference type="InterPro" id="IPR000277">
    <property type="entry name" value="Cys/Met-Metab_PyrdxlP-dep_enz"/>
</dbReference>
<sequence length="388" mass="42445">MVNRTKLGLGTKAIHVGSHPDPTTGAVIPPLSLSTTFKQADVGDFAYEYSRSNNPTRERFETALAAVENGRHALTFASGSAATATVLNMLEPGSHILSINDVYGGTYRYFTKVANNMRITVDFIELVDSSTITQHIKPNTKLIWIETPTNPTLKIVDIAAISSVAHQHNLLVVVDNTFMSPVFQTPLDLGADMVIHSITKFINGHSDVVMGAVVLRDDDLNDRLRFLQNSIGAIPSPFDCYQAHRGLKTLHLRMKQHEINALAIATALEESPYVERVIYPGLESHPQHDIAKRQMRGFGGMLSFYIKGDEQNARKFLRSSELFSLAESLGGVESLAELPSKMTHGSVSPADRAKLGITDTLIRLSAGIEDTADLVDDVLNALELSQNL</sequence>